<dbReference type="Proteomes" id="UP000037460">
    <property type="component" value="Unassembled WGS sequence"/>
</dbReference>
<comment type="caution">
    <text evidence="2">The sequence shown here is derived from an EMBL/GenBank/DDBJ whole genome shotgun (WGS) entry which is preliminary data.</text>
</comment>
<protein>
    <recommendedName>
        <fullName evidence="1">EF-hand domain-containing protein</fullName>
    </recommendedName>
</protein>
<dbReference type="GO" id="GO:0005509">
    <property type="term" value="F:calcium ion binding"/>
    <property type="evidence" value="ECO:0007669"/>
    <property type="project" value="InterPro"/>
</dbReference>
<evidence type="ECO:0000313" key="3">
    <source>
        <dbReference type="Proteomes" id="UP000037460"/>
    </source>
</evidence>
<feature type="domain" description="EF-hand" evidence="1">
    <location>
        <begin position="8"/>
        <end position="43"/>
    </location>
</feature>
<dbReference type="EMBL" id="JWZX01001920">
    <property type="protein sequence ID" value="KOO31842.1"/>
    <property type="molecule type" value="Genomic_DNA"/>
</dbReference>
<dbReference type="AlphaFoldDB" id="A0A0M0JZT0"/>
<dbReference type="Gene3D" id="1.10.238.10">
    <property type="entry name" value="EF-hand"/>
    <property type="match status" value="1"/>
</dbReference>
<gene>
    <name evidence="2" type="ORF">Ctob_012845</name>
</gene>
<dbReference type="InterPro" id="IPR002048">
    <property type="entry name" value="EF_hand_dom"/>
</dbReference>
<dbReference type="Pfam" id="PF00036">
    <property type="entry name" value="EF-hand_1"/>
    <property type="match status" value="1"/>
</dbReference>
<proteinExistence type="predicted"/>
<dbReference type="SUPFAM" id="SSF47473">
    <property type="entry name" value="EF-hand"/>
    <property type="match status" value="1"/>
</dbReference>
<accession>A0A0M0JZT0</accession>
<sequence>MPVLGIKASADELSQLFDMFDQDGDTFITYREFNRIMRKVSEAEAKGETLESPSWRPRLPPVAVVDLKTLRRDVKTEYRLRGLDHTELDGQVTPLLSRPSPS</sequence>
<dbReference type="PROSITE" id="PS50222">
    <property type="entry name" value="EF_HAND_2"/>
    <property type="match status" value="1"/>
</dbReference>
<name>A0A0M0JZT0_9EUKA</name>
<dbReference type="InterPro" id="IPR011992">
    <property type="entry name" value="EF-hand-dom_pair"/>
</dbReference>
<evidence type="ECO:0000259" key="1">
    <source>
        <dbReference type="PROSITE" id="PS50222"/>
    </source>
</evidence>
<reference evidence="3" key="1">
    <citation type="journal article" date="2015" name="PLoS Genet.">
        <title>Genome Sequence and Transcriptome Analyses of Chrysochromulina tobin: Metabolic Tools for Enhanced Algal Fitness in the Prominent Order Prymnesiales (Haptophyceae).</title>
        <authorList>
            <person name="Hovde B.T."/>
            <person name="Deodato C.R."/>
            <person name="Hunsperger H.M."/>
            <person name="Ryken S.A."/>
            <person name="Yost W."/>
            <person name="Jha R.K."/>
            <person name="Patterson J."/>
            <person name="Monnat R.J. Jr."/>
            <person name="Barlow S.B."/>
            <person name="Starkenburg S.R."/>
            <person name="Cattolico R.A."/>
        </authorList>
    </citation>
    <scope>NUCLEOTIDE SEQUENCE</scope>
    <source>
        <strain evidence="3">CCMP291</strain>
    </source>
</reference>
<keyword evidence="3" id="KW-1185">Reference proteome</keyword>
<organism evidence="2 3">
    <name type="scientific">Chrysochromulina tobinii</name>
    <dbReference type="NCBI Taxonomy" id="1460289"/>
    <lineage>
        <taxon>Eukaryota</taxon>
        <taxon>Haptista</taxon>
        <taxon>Haptophyta</taxon>
        <taxon>Prymnesiophyceae</taxon>
        <taxon>Prymnesiales</taxon>
        <taxon>Chrysochromulinaceae</taxon>
        <taxon>Chrysochromulina</taxon>
    </lineage>
</organism>
<dbReference type="SMART" id="SM00054">
    <property type="entry name" value="EFh"/>
    <property type="match status" value="1"/>
</dbReference>
<evidence type="ECO:0000313" key="2">
    <source>
        <dbReference type="EMBL" id="KOO31842.1"/>
    </source>
</evidence>
<dbReference type="OrthoDB" id="5859791at2759"/>